<feature type="region of interest" description="Disordered" evidence="1">
    <location>
        <begin position="34"/>
        <end position="62"/>
    </location>
</feature>
<accession>A0AA40ELA2</accession>
<dbReference type="AlphaFoldDB" id="A0AA40ELA2"/>
<proteinExistence type="predicted"/>
<dbReference type="Proteomes" id="UP001172155">
    <property type="component" value="Unassembled WGS sequence"/>
</dbReference>
<feature type="compositionally biased region" description="Polar residues" evidence="1">
    <location>
        <begin position="52"/>
        <end position="62"/>
    </location>
</feature>
<evidence type="ECO:0000313" key="3">
    <source>
        <dbReference type="Proteomes" id="UP001172155"/>
    </source>
</evidence>
<sequence length="85" mass="9181">MMLTLCLGDVCKSDVDCDGEWGCSSGVCSISADTFSEGDEDDSESEPKKDTPYTQWSPTEPATVANPQRYTTVYVTLYPRATGVA</sequence>
<organism evidence="2 3">
    <name type="scientific">Schizothecium vesticola</name>
    <dbReference type="NCBI Taxonomy" id="314040"/>
    <lineage>
        <taxon>Eukaryota</taxon>
        <taxon>Fungi</taxon>
        <taxon>Dikarya</taxon>
        <taxon>Ascomycota</taxon>
        <taxon>Pezizomycotina</taxon>
        <taxon>Sordariomycetes</taxon>
        <taxon>Sordariomycetidae</taxon>
        <taxon>Sordariales</taxon>
        <taxon>Schizotheciaceae</taxon>
        <taxon>Schizothecium</taxon>
    </lineage>
</organism>
<name>A0AA40ELA2_9PEZI</name>
<protein>
    <submittedName>
        <fullName evidence="2">Uncharacterized protein</fullName>
    </submittedName>
</protein>
<gene>
    <name evidence="2" type="ORF">B0T18DRAFT_420114</name>
</gene>
<dbReference type="EMBL" id="JAUKUD010000006">
    <property type="protein sequence ID" value="KAK0741413.1"/>
    <property type="molecule type" value="Genomic_DNA"/>
</dbReference>
<reference evidence="2" key="1">
    <citation type="submission" date="2023-06" db="EMBL/GenBank/DDBJ databases">
        <title>Genome-scale phylogeny and comparative genomics of the fungal order Sordariales.</title>
        <authorList>
            <consortium name="Lawrence Berkeley National Laboratory"/>
            <person name="Hensen N."/>
            <person name="Bonometti L."/>
            <person name="Westerberg I."/>
            <person name="Brannstrom I.O."/>
            <person name="Guillou S."/>
            <person name="Cros-Aarteil S."/>
            <person name="Calhoun S."/>
            <person name="Haridas S."/>
            <person name="Kuo A."/>
            <person name="Mondo S."/>
            <person name="Pangilinan J."/>
            <person name="Riley R."/>
            <person name="LaButti K."/>
            <person name="Andreopoulos B."/>
            <person name="Lipzen A."/>
            <person name="Chen C."/>
            <person name="Yanf M."/>
            <person name="Daum C."/>
            <person name="Ng V."/>
            <person name="Clum A."/>
            <person name="Steindorff A."/>
            <person name="Ohm R."/>
            <person name="Martin F."/>
            <person name="Silar P."/>
            <person name="Natvig D."/>
            <person name="Lalanne C."/>
            <person name="Gautier V."/>
            <person name="Ament-velasquez S.L."/>
            <person name="Kruys A."/>
            <person name="Hutchinson M.I."/>
            <person name="Powell A.J."/>
            <person name="Barry K."/>
            <person name="Miller A.N."/>
            <person name="Grigoriev I.V."/>
            <person name="Debuchy R."/>
            <person name="Gladieux P."/>
            <person name="Thoren M.H."/>
            <person name="Johannesson H."/>
        </authorList>
    </citation>
    <scope>NUCLEOTIDE SEQUENCE</scope>
    <source>
        <strain evidence="2">SMH3187-1</strain>
    </source>
</reference>
<comment type="caution">
    <text evidence="2">The sequence shown here is derived from an EMBL/GenBank/DDBJ whole genome shotgun (WGS) entry which is preliminary data.</text>
</comment>
<keyword evidence="3" id="KW-1185">Reference proteome</keyword>
<evidence type="ECO:0000256" key="1">
    <source>
        <dbReference type="SAM" id="MobiDB-lite"/>
    </source>
</evidence>
<evidence type="ECO:0000313" key="2">
    <source>
        <dbReference type="EMBL" id="KAK0741413.1"/>
    </source>
</evidence>